<sequence>MYKCCRRPLAPNQPLLSNSQQAENCTATVAITGNCACVCVCVWSETSVLLGADSSGSKKRRAGMYVGNHSNSEVQFVFK</sequence>
<organism evidence="1 2">
    <name type="scientific">Neolamprologus brichardi</name>
    <name type="common">Fairy cichlid</name>
    <name type="synonym">Lamprologus brichardi</name>
    <dbReference type="NCBI Taxonomy" id="32507"/>
    <lineage>
        <taxon>Eukaryota</taxon>
        <taxon>Metazoa</taxon>
        <taxon>Chordata</taxon>
        <taxon>Craniata</taxon>
        <taxon>Vertebrata</taxon>
        <taxon>Euteleostomi</taxon>
        <taxon>Actinopterygii</taxon>
        <taxon>Neopterygii</taxon>
        <taxon>Teleostei</taxon>
        <taxon>Neoteleostei</taxon>
        <taxon>Acanthomorphata</taxon>
        <taxon>Ovalentaria</taxon>
        <taxon>Cichlomorphae</taxon>
        <taxon>Cichliformes</taxon>
        <taxon>Cichlidae</taxon>
        <taxon>African cichlids</taxon>
        <taxon>Pseudocrenilabrinae</taxon>
        <taxon>Lamprologini</taxon>
        <taxon>Neolamprologus</taxon>
    </lineage>
</organism>
<reference evidence="1" key="1">
    <citation type="submission" date="2025-08" db="UniProtKB">
        <authorList>
            <consortium name="Ensembl"/>
        </authorList>
    </citation>
    <scope>IDENTIFICATION</scope>
</reference>
<dbReference type="AlphaFoldDB" id="A0A3Q4H2G2"/>
<evidence type="ECO:0000313" key="2">
    <source>
        <dbReference type="Proteomes" id="UP000261580"/>
    </source>
</evidence>
<dbReference type="Bgee" id="ENSNBRG00000010836">
    <property type="expression patterns" value="Expressed in testis"/>
</dbReference>
<dbReference type="Ensembl" id="ENSNBRT00000014400.1">
    <property type="protein sequence ID" value="ENSNBRP00000014018.1"/>
    <property type="gene ID" value="ENSNBRG00000010836.1"/>
</dbReference>
<name>A0A3Q4H2G2_NEOBR</name>
<proteinExistence type="predicted"/>
<reference evidence="1" key="2">
    <citation type="submission" date="2025-09" db="UniProtKB">
        <authorList>
            <consortium name="Ensembl"/>
        </authorList>
    </citation>
    <scope>IDENTIFICATION</scope>
</reference>
<accession>A0A3Q4H2G2</accession>
<protein>
    <submittedName>
        <fullName evidence="1">Uncharacterized protein</fullName>
    </submittedName>
</protein>
<keyword evidence="2" id="KW-1185">Reference proteome</keyword>
<evidence type="ECO:0000313" key="1">
    <source>
        <dbReference type="Ensembl" id="ENSNBRP00000014018.1"/>
    </source>
</evidence>
<dbReference type="Proteomes" id="UP000261580">
    <property type="component" value="Unassembled WGS sequence"/>
</dbReference>